<dbReference type="eggNOG" id="COG0446">
    <property type="taxonomic scope" value="Bacteria"/>
</dbReference>
<dbReference type="Gene3D" id="1.25.40.390">
    <property type="match status" value="1"/>
</dbReference>
<dbReference type="Pfam" id="PF07980">
    <property type="entry name" value="SusD_RagB"/>
    <property type="match status" value="1"/>
</dbReference>
<evidence type="ECO:0000256" key="2">
    <source>
        <dbReference type="ARBA" id="ARBA00006275"/>
    </source>
</evidence>
<evidence type="ECO:0000256" key="5">
    <source>
        <dbReference type="ARBA" id="ARBA00023237"/>
    </source>
</evidence>
<sequence length="511" mass="56746">MKISLLYKIPALLFVLLIASCNEDEFLSVDPIGVLSSDVYLKTDEEVKAVVVGIYDAMQENFSSGAWTSLYFVKNLPADDCLAGSTEGDQPGYQNIDDFEIQSDNDKIEGVWSNLYKAISTANTIINKVDGDTDLKVKMIAEAKALRAYNYFELVTLFGGVPLMIVNPTDEAEYHLPRSTAAAVYAQIETDLIEAIADLPMKSEYSSGDRYRMSKGAAQAYLGKVYLYQKKYAEAETQFANVISSGEYDLEPDFANVWSVNGEFGPESLFEISYTAQEVYDWGTFPWDGTNESNIEVQLQGPRSSLFDISESSLNMLNGWGFNMPSAEIGQAFIDAGDTIRMASTVMSAADFEATGGVIVDDEAHDYEGYMRVKYVTTSSETSTSGIAELNYSTNWRLLRYADVLLMAAEAYHFNNNDAQALIELNKVRDRANLAEVTVTGDALFNAIVNERQLELAFEGCRYWDLVRWELASSEMSNIGYVTGKHELFPIPINEIIANTSISPEDQNPGY</sequence>
<dbReference type="AlphaFoldDB" id="W7Y1Q9"/>
<keyword evidence="5" id="KW-0998">Cell outer membrane</keyword>
<proteinExistence type="inferred from homology"/>
<evidence type="ECO:0000259" key="7">
    <source>
        <dbReference type="Pfam" id="PF07980"/>
    </source>
</evidence>
<keyword evidence="10" id="KW-1185">Reference proteome</keyword>
<accession>W7Y1Q9</accession>
<evidence type="ECO:0000256" key="1">
    <source>
        <dbReference type="ARBA" id="ARBA00004442"/>
    </source>
</evidence>
<comment type="caution">
    <text evidence="9">The sequence shown here is derived from an EMBL/GenBank/DDBJ whole genome shotgun (WGS) entry which is preliminary data.</text>
</comment>
<gene>
    <name evidence="9" type="ORF">JCM21142_93540</name>
</gene>
<dbReference type="InterPro" id="IPR033985">
    <property type="entry name" value="SusD-like_N"/>
</dbReference>
<dbReference type="InterPro" id="IPR012944">
    <property type="entry name" value="SusD_RagB_dom"/>
</dbReference>
<dbReference type="EMBL" id="BAMD01000057">
    <property type="protein sequence ID" value="GAF04820.1"/>
    <property type="molecule type" value="Genomic_DNA"/>
</dbReference>
<comment type="similarity">
    <text evidence="2">Belongs to the SusD family.</text>
</comment>
<protein>
    <submittedName>
        <fullName evidence="9">SusD family protein</fullName>
    </submittedName>
</protein>
<dbReference type="InterPro" id="IPR011990">
    <property type="entry name" value="TPR-like_helical_dom_sf"/>
</dbReference>
<organism evidence="9 10">
    <name type="scientific">Saccharicrinis fermentans DSM 9555 = JCM 21142</name>
    <dbReference type="NCBI Taxonomy" id="869213"/>
    <lineage>
        <taxon>Bacteria</taxon>
        <taxon>Pseudomonadati</taxon>
        <taxon>Bacteroidota</taxon>
        <taxon>Bacteroidia</taxon>
        <taxon>Marinilabiliales</taxon>
        <taxon>Marinilabiliaceae</taxon>
        <taxon>Saccharicrinis</taxon>
    </lineage>
</organism>
<feature type="chain" id="PRO_5004907132" evidence="6">
    <location>
        <begin position="24"/>
        <end position="511"/>
    </location>
</feature>
<keyword evidence="3 6" id="KW-0732">Signal</keyword>
<keyword evidence="4" id="KW-0472">Membrane</keyword>
<feature type="domain" description="RagB/SusD" evidence="7">
    <location>
        <begin position="358"/>
        <end position="479"/>
    </location>
</feature>
<evidence type="ECO:0000256" key="6">
    <source>
        <dbReference type="SAM" id="SignalP"/>
    </source>
</evidence>
<evidence type="ECO:0000259" key="8">
    <source>
        <dbReference type="Pfam" id="PF14322"/>
    </source>
</evidence>
<dbReference type="STRING" id="869213.GCA_000517085_04104"/>
<feature type="signal peptide" evidence="6">
    <location>
        <begin position="1"/>
        <end position="23"/>
    </location>
</feature>
<evidence type="ECO:0000256" key="3">
    <source>
        <dbReference type="ARBA" id="ARBA00022729"/>
    </source>
</evidence>
<comment type="subcellular location">
    <subcellularLocation>
        <location evidence="1">Cell outer membrane</location>
    </subcellularLocation>
</comment>
<dbReference type="SUPFAM" id="SSF48452">
    <property type="entry name" value="TPR-like"/>
    <property type="match status" value="1"/>
</dbReference>
<feature type="domain" description="SusD-like N-terminal" evidence="8">
    <location>
        <begin position="100"/>
        <end position="227"/>
    </location>
</feature>
<dbReference type="RefSeq" id="WP_027473397.1">
    <property type="nucleotide sequence ID" value="NZ_BAMD01000057.1"/>
</dbReference>
<evidence type="ECO:0000313" key="10">
    <source>
        <dbReference type="Proteomes" id="UP000019402"/>
    </source>
</evidence>
<dbReference type="OrthoDB" id="617686at2"/>
<dbReference type="GO" id="GO:0009279">
    <property type="term" value="C:cell outer membrane"/>
    <property type="evidence" value="ECO:0007669"/>
    <property type="project" value="UniProtKB-SubCell"/>
</dbReference>
<dbReference type="CDD" id="cd08977">
    <property type="entry name" value="SusD"/>
    <property type="match status" value="1"/>
</dbReference>
<dbReference type="PROSITE" id="PS51257">
    <property type="entry name" value="PROKAR_LIPOPROTEIN"/>
    <property type="match status" value="1"/>
</dbReference>
<evidence type="ECO:0000313" key="9">
    <source>
        <dbReference type="EMBL" id="GAF04820.1"/>
    </source>
</evidence>
<reference evidence="9 10" key="1">
    <citation type="journal article" date="2014" name="Genome Announc.">
        <title>Draft Genome Sequence of Cytophaga fermentans JCM 21142T, a Facultative Anaerobe Isolated from Marine Mud.</title>
        <authorList>
            <person name="Starns D."/>
            <person name="Oshima K."/>
            <person name="Suda W."/>
            <person name="Iino T."/>
            <person name="Yuki M."/>
            <person name="Inoue J."/>
            <person name="Kitamura K."/>
            <person name="Iida T."/>
            <person name="Darby A."/>
            <person name="Hattori M."/>
            <person name="Ohkuma M."/>
        </authorList>
    </citation>
    <scope>NUCLEOTIDE SEQUENCE [LARGE SCALE GENOMIC DNA]</scope>
    <source>
        <strain evidence="9 10">JCM 21142</strain>
    </source>
</reference>
<dbReference type="Pfam" id="PF14322">
    <property type="entry name" value="SusD-like_3"/>
    <property type="match status" value="1"/>
</dbReference>
<dbReference type="Proteomes" id="UP000019402">
    <property type="component" value="Unassembled WGS sequence"/>
</dbReference>
<name>W7Y1Q9_9BACT</name>
<evidence type="ECO:0000256" key="4">
    <source>
        <dbReference type="ARBA" id="ARBA00023136"/>
    </source>
</evidence>